<keyword evidence="3" id="KW-0812">Transmembrane</keyword>
<dbReference type="InterPro" id="IPR025483">
    <property type="entry name" value="Lipase_euk"/>
</dbReference>
<dbReference type="PIRSF" id="PIRSF000862">
    <property type="entry name" value="Steryl_ester_lip"/>
    <property type="match status" value="1"/>
</dbReference>
<name>A0A1G4MA46_LACFM</name>
<evidence type="ECO:0000313" key="14">
    <source>
        <dbReference type="Proteomes" id="UP000190831"/>
    </source>
</evidence>
<comment type="similarity">
    <text evidence="2">Belongs to the AB hydrolase superfamily. Lipase family.</text>
</comment>
<dbReference type="InterPro" id="IPR000073">
    <property type="entry name" value="AB_hydrolase_1"/>
</dbReference>
<accession>A0A1G4MA46</accession>
<evidence type="ECO:0000313" key="13">
    <source>
        <dbReference type="EMBL" id="SCW00701.1"/>
    </source>
</evidence>
<evidence type="ECO:0000256" key="6">
    <source>
        <dbReference type="ARBA" id="ARBA00022963"/>
    </source>
</evidence>
<evidence type="ECO:0000256" key="9">
    <source>
        <dbReference type="ARBA" id="ARBA00023136"/>
    </source>
</evidence>
<dbReference type="OrthoDB" id="9974421at2759"/>
<dbReference type="OMA" id="WRMYNEI"/>
<comment type="subcellular location">
    <subcellularLocation>
        <location evidence="1">Membrane</location>
        <topology evidence="1">Single-pass membrane protein</topology>
    </subcellularLocation>
</comment>
<feature type="active site" description="Charge relay system" evidence="11">
    <location>
        <position position="402"/>
    </location>
</feature>
<keyword evidence="4" id="KW-0732">Signal</keyword>
<feature type="active site" description="Nucleophile" evidence="11">
    <location>
        <position position="205"/>
    </location>
</feature>
<dbReference type="Pfam" id="PF00561">
    <property type="entry name" value="Abhydrolase_1"/>
    <property type="match status" value="1"/>
</dbReference>
<dbReference type="STRING" id="4955.A0A1G4MA46"/>
<evidence type="ECO:0000256" key="5">
    <source>
        <dbReference type="ARBA" id="ARBA00022801"/>
    </source>
</evidence>
<dbReference type="GO" id="GO:0016042">
    <property type="term" value="P:lipid catabolic process"/>
    <property type="evidence" value="ECO:0007669"/>
    <property type="project" value="UniProtKB-KW"/>
</dbReference>
<keyword evidence="7" id="KW-1133">Transmembrane helix</keyword>
<evidence type="ECO:0000256" key="8">
    <source>
        <dbReference type="ARBA" id="ARBA00023098"/>
    </source>
</evidence>
<keyword evidence="6" id="KW-0442">Lipid degradation</keyword>
<keyword evidence="8" id="KW-0443">Lipid metabolism</keyword>
<dbReference type="Gene3D" id="3.40.50.1820">
    <property type="entry name" value="alpha/beta hydrolase"/>
    <property type="match status" value="1"/>
</dbReference>
<protein>
    <submittedName>
        <fullName evidence="13">LAFE_0C10044g1_1</fullName>
    </submittedName>
</protein>
<keyword evidence="9" id="KW-0472">Membrane</keyword>
<keyword evidence="14" id="KW-1185">Reference proteome</keyword>
<feature type="active site" description="Charge relay system" evidence="11">
    <location>
        <position position="375"/>
    </location>
</feature>
<dbReference type="Proteomes" id="UP000190831">
    <property type="component" value="Chromosome C"/>
</dbReference>
<proteinExistence type="inferred from homology"/>
<dbReference type="GO" id="GO:0016020">
    <property type="term" value="C:membrane"/>
    <property type="evidence" value="ECO:0007669"/>
    <property type="project" value="UniProtKB-SubCell"/>
</dbReference>
<keyword evidence="5" id="KW-0378">Hydrolase</keyword>
<evidence type="ECO:0000256" key="4">
    <source>
        <dbReference type="ARBA" id="ARBA00022729"/>
    </source>
</evidence>
<dbReference type="AlphaFoldDB" id="A0A1G4MA46"/>
<evidence type="ECO:0000256" key="10">
    <source>
        <dbReference type="ARBA" id="ARBA00023180"/>
    </source>
</evidence>
<dbReference type="SUPFAM" id="SSF53474">
    <property type="entry name" value="alpha/beta-Hydrolases"/>
    <property type="match status" value="1"/>
</dbReference>
<evidence type="ECO:0000256" key="7">
    <source>
        <dbReference type="ARBA" id="ARBA00022989"/>
    </source>
</evidence>
<dbReference type="GO" id="GO:0016788">
    <property type="term" value="F:hydrolase activity, acting on ester bonds"/>
    <property type="evidence" value="ECO:0007669"/>
    <property type="project" value="InterPro"/>
</dbReference>
<organism evidence="13 14">
    <name type="scientific">Lachancea fermentati</name>
    <name type="common">Zygosaccharomyces fermentati</name>
    <dbReference type="NCBI Taxonomy" id="4955"/>
    <lineage>
        <taxon>Eukaryota</taxon>
        <taxon>Fungi</taxon>
        <taxon>Dikarya</taxon>
        <taxon>Ascomycota</taxon>
        <taxon>Saccharomycotina</taxon>
        <taxon>Saccharomycetes</taxon>
        <taxon>Saccharomycetales</taxon>
        <taxon>Saccharomycetaceae</taxon>
        <taxon>Lachancea</taxon>
    </lineage>
</organism>
<dbReference type="PANTHER" id="PTHR11005">
    <property type="entry name" value="LYSOSOMAL ACID LIPASE-RELATED"/>
    <property type="match status" value="1"/>
</dbReference>
<gene>
    <name evidence="13" type="ORF">LAFE_0C10044G</name>
</gene>
<evidence type="ECO:0000256" key="11">
    <source>
        <dbReference type="PIRSR" id="PIRSR000862-1"/>
    </source>
</evidence>
<feature type="domain" description="AB hydrolase-1" evidence="12">
    <location>
        <begin position="111"/>
        <end position="408"/>
    </location>
</feature>
<evidence type="ECO:0000256" key="3">
    <source>
        <dbReference type="ARBA" id="ARBA00022692"/>
    </source>
</evidence>
<keyword evidence="10" id="KW-0325">Glycoprotein</keyword>
<evidence type="ECO:0000256" key="2">
    <source>
        <dbReference type="ARBA" id="ARBA00010701"/>
    </source>
</evidence>
<evidence type="ECO:0000259" key="12">
    <source>
        <dbReference type="Pfam" id="PF00561"/>
    </source>
</evidence>
<reference evidence="13 14" key="1">
    <citation type="submission" date="2016-03" db="EMBL/GenBank/DDBJ databases">
        <authorList>
            <person name="Devillers H."/>
        </authorList>
    </citation>
    <scope>NUCLEOTIDE SEQUENCE [LARGE SCALE GENOMIC DNA]</scope>
    <source>
        <strain evidence="13">CBS 6772</strain>
    </source>
</reference>
<dbReference type="InterPro" id="IPR029058">
    <property type="entry name" value="AB_hydrolase_fold"/>
</dbReference>
<sequence length="455" mass="52179">MPSLLPFIGRLSVSDYVIVLLVYFEKLLALLLNCVPQSVIDATTAMVNLFSRNRHLAGQNIAQQLRDAKDIHEMGQMFGIEIEDHIVRTEDDYLLTVHRIAPAPGNYNGQVVYLHHGLLMCSDIWMCNTVRERNLPLVLHELGFDVWMGNNRGNKYSTQHLHRRPASYKFWDFSIDEFAFFDIPNSIEFVLAHTQVPSLICIGFSQGSAQTFASLSVREDLNDKISLFAAISPALTPKGLHNRIIDTLVKSSPRLMYLFFGNRILLPSATLWQKTLHPTLFNFIIDVANRLLFNWRSLNISPQQKIASYAKLYSTTSVKCVVHWFQILQAQKFQMFEEHDIVINSWNTTRPYQITTFPTRTNIRIPVLLLYGGSDSLVDIDVMKANLPSCQVFDIMVPGHEHLDLIWGRDVAQLVIPNVIRFIRFFKELQCLEEDETTLESFQDAISSKPYIDDT</sequence>
<dbReference type="FunFam" id="3.40.50.1820:FF:000095">
    <property type="entry name" value="Triglyceride lipase-cholesterol esterase"/>
    <property type="match status" value="1"/>
</dbReference>
<dbReference type="EMBL" id="LT598485">
    <property type="protein sequence ID" value="SCW00701.1"/>
    <property type="molecule type" value="Genomic_DNA"/>
</dbReference>
<evidence type="ECO:0000256" key="1">
    <source>
        <dbReference type="ARBA" id="ARBA00004167"/>
    </source>
</evidence>